<evidence type="ECO:0000256" key="1">
    <source>
        <dbReference type="ARBA" id="ARBA00022806"/>
    </source>
</evidence>
<evidence type="ECO:0000259" key="2">
    <source>
        <dbReference type="PROSITE" id="PS51192"/>
    </source>
</evidence>
<dbReference type="PROSITE" id="PS51194">
    <property type="entry name" value="HELICASE_CTER"/>
    <property type="match status" value="1"/>
</dbReference>
<dbReference type="InterPro" id="IPR001650">
    <property type="entry name" value="Helicase_C-like"/>
</dbReference>
<keyword evidence="1" id="KW-0347">Helicase</keyword>
<dbReference type="GO" id="GO:0005524">
    <property type="term" value="F:ATP binding"/>
    <property type="evidence" value="ECO:0007669"/>
    <property type="project" value="InterPro"/>
</dbReference>
<dbReference type="SMART" id="SM00490">
    <property type="entry name" value="HELICc"/>
    <property type="match status" value="1"/>
</dbReference>
<evidence type="ECO:0000313" key="4">
    <source>
        <dbReference type="EMBL" id="CAA38623.1"/>
    </source>
</evidence>
<keyword evidence="1" id="KW-0547">Nucleotide-binding</keyword>
<name>Q04332_LACKL</name>
<geneLocation type="plasmid" evidence="4">
    <name>pSKL</name>
</geneLocation>
<reference evidence="4" key="1">
    <citation type="journal article" date="1991" name="Mol. Gen. Genet.">
        <title>Genome organization of the linear plasmid, pSKL, isolated from Saccharomyces kluyveri.</title>
        <authorList>
            <person name="Hishinuma F."/>
            <person name="Hirai K."/>
        </authorList>
    </citation>
    <scope>NUCLEOTIDE SEQUENCE</scope>
    <source>
        <strain evidence="4">UVC40</strain>
        <plasmid evidence="4">pSKL</plasmid>
    </source>
</reference>
<dbReference type="EMBL" id="X54850">
    <property type="protein sequence ID" value="CAA38623.1"/>
    <property type="molecule type" value="Genomic_DNA"/>
</dbReference>
<dbReference type="Pfam" id="PF04851">
    <property type="entry name" value="ResIII"/>
    <property type="match status" value="1"/>
</dbReference>
<proteinExistence type="predicted"/>
<dbReference type="Pfam" id="PF00271">
    <property type="entry name" value="Helicase_C"/>
    <property type="match status" value="1"/>
</dbReference>
<dbReference type="SUPFAM" id="SSF52540">
    <property type="entry name" value="P-loop containing nucleoside triphosphate hydrolases"/>
    <property type="match status" value="1"/>
</dbReference>
<dbReference type="GO" id="GO:0016787">
    <property type="term" value="F:hydrolase activity"/>
    <property type="evidence" value="ECO:0007669"/>
    <property type="project" value="InterPro"/>
</dbReference>
<organism evidence="4">
    <name type="scientific">Lachancea kluyveri</name>
    <name type="common">Yeast</name>
    <name type="synonym">Saccharomyces kluyveri</name>
    <dbReference type="NCBI Taxonomy" id="4934"/>
    <lineage>
        <taxon>Eukaryota</taxon>
        <taxon>Fungi</taxon>
        <taxon>Dikarya</taxon>
        <taxon>Ascomycota</taxon>
        <taxon>Saccharomycotina</taxon>
        <taxon>Saccharomycetes</taxon>
        <taxon>Saccharomycetales</taxon>
        <taxon>Saccharomycetaceae</taxon>
        <taxon>Lachancea</taxon>
    </lineage>
</organism>
<dbReference type="Gene3D" id="3.40.50.300">
    <property type="entry name" value="P-loop containing nucleotide triphosphate hydrolases"/>
    <property type="match status" value="2"/>
</dbReference>
<keyword evidence="4" id="KW-0614">Plasmid</keyword>
<dbReference type="InterPro" id="IPR006935">
    <property type="entry name" value="Helicase/UvrB_N"/>
</dbReference>
<accession>Q04332</accession>
<dbReference type="AlphaFoldDB" id="Q04332"/>
<dbReference type="PROSITE" id="PS51192">
    <property type="entry name" value="HELICASE_ATP_BIND_1"/>
    <property type="match status" value="1"/>
</dbReference>
<keyword evidence="1" id="KW-0067">ATP-binding</keyword>
<feature type="domain" description="Helicase ATP-binding" evidence="2">
    <location>
        <begin position="30"/>
        <end position="179"/>
    </location>
</feature>
<dbReference type="GO" id="GO:0004386">
    <property type="term" value="F:helicase activity"/>
    <property type="evidence" value="ECO:0007669"/>
    <property type="project" value="UniProtKB-KW"/>
</dbReference>
<dbReference type="GO" id="GO:0003677">
    <property type="term" value="F:DNA binding"/>
    <property type="evidence" value="ECO:0007669"/>
    <property type="project" value="InterPro"/>
</dbReference>
<dbReference type="PIR" id="S15963">
    <property type="entry name" value="S15963"/>
</dbReference>
<keyword evidence="1" id="KW-0378">Hydrolase</keyword>
<dbReference type="InterPro" id="IPR014001">
    <property type="entry name" value="Helicase_ATP-bd"/>
</dbReference>
<sequence>MNLFTVSDIKIEQYGFVNTFKNQNFIISYLHPLNPYRSLVICYEVGLGKTYASACLAHVYLSYGYKVLYLSSSLNSISNFRNEYNKVITDSRLTSYEKNIDVKSFSKFYNSEKKNENNEEYGLVIVDEVHNLRELAIRYKTIKNKLDSMINSKILIVTATPMIDSHKELDSIINLTNEKTKIIFSENKISKDVKINYVGSNINGETLFLSRMKGKQLEDYYKSLKNKNDTVYTETRQASISWNDEFNPEIPLDEQSSKISRVIETLKDGELTVIFCFYVKRGIDFMAKVLEHFGYRKWDPLYNGKSYAVIDGRTSHKDVKEILKVFNSIANTNGKQIQVLIGSSVLSESITLYRIRHLHILSPFWNYGQVKQSIGRGVRIGSHDGLLDKTINVYLHAAYAEENFKGKDIDIWETAYRKKVEIDKKLDKLKIENKVENIVEKISVPEVDNNLVIKINEWVWDLRNCFEQNKFKISWCRVYKDKAIGYNIENNTKIIGNIPDYIKINTPLKNGYTVWRSCIDNKLRLSYIDEKVNKFTKRGKLLANVNINKIAKDLNCGESTSDIINTLKKENRYFDKQIEYDLQQY</sequence>
<evidence type="ECO:0000259" key="3">
    <source>
        <dbReference type="PROSITE" id="PS51194"/>
    </source>
</evidence>
<dbReference type="InterPro" id="IPR027417">
    <property type="entry name" value="P-loop_NTPase"/>
</dbReference>
<protein>
    <submittedName>
        <fullName evidence="4">S.kluyveri linear plasmid pSKL DNA for open reading frames 1-10</fullName>
    </submittedName>
</protein>
<feature type="domain" description="Helicase C-terminal" evidence="3">
    <location>
        <begin position="258"/>
        <end position="430"/>
    </location>
</feature>
<dbReference type="SMART" id="SM00487">
    <property type="entry name" value="DEXDc"/>
    <property type="match status" value="1"/>
</dbReference>